<evidence type="ECO:0000313" key="14">
    <source>
        <dbReference type="Proteomes" id="UP000230405"/>
    </source>
</evidence>
<keyword evidence="5 10" id="KW-0067">ATP-binding</keyword>
<evidence type="ECO:0000256" key="1">
    <source>
        <dbReference type="ARBA" id="ARBA00009922"/>
    </source>
</evidence>
<gene>
    <name evidence="13" type="ORF">COX77_05070</name>
</gene>
<dbReference type="InterPro" id="IPR014017">
    <property type="entry name" value="DNA_helicase_UvrD-like_C"/>
</dbReference>
<name>A0A2M7VD19_9BACT</name>
<sequence length="687" mass="78656">MTKIYKIKKELNNSDVNIDFARELNKEQYQVVTRADGPCLVLAGAGSGKTRTIVYRLAFLLQQGVPAERILLLTFTNKAAREMVARTEELLKVYPDGLWAGTFHHIANRLLRQYAKLIGYQSNYNILDAQDSVDLVKKCLREAGIDTKQRRFPSAAVLQDIFSYQQNSQKDLADIITYKHPQWVNLLSDIESIQRLYQQKKQSNQVMDFDDLLVNLLKLLQQEKKISQKLAQQFLYILVDEYQDTNHLQAQLVKHLSAAHHNILVVGDDAQSIYSFRAADIGNILDFPQMFSDVKVFKLEYNYRSTPDILAVANDIISNNINQYQKELKTTLDSFIKPQLLPCLTPKQEAELISSLIIKIHEEGVPFSKMAVLFRAAHHSQNLEMELNKKNISYDYRGGLRFFARAHIKDVVSYLRVLNNPADEISWSRILNLQVGIGAAGAEQLIDQIRASKSASMQEIINAEWSLSSRSVNGWQSVCSTLRPVLSLMNTGPVSVGEIVRILTRSDYKNYLENEYPDWQQRLSDLEQFSFYADSYQDLNAFLSEVSLQENFSLQKEKQEHTSEDQLVLSTIHQAKGLEWRVVFIINLIENAFPNQRALQEKGGLEEERRLFYVAVTRAQQQLYLTYPIVGAGSGYLNQASQFLAEIDRHKLERGRVENSDQLDESLVIEVDEEGNRTSFLPDLDDL</sequence>
<dbReference type="PANTHER" id="PTHR11070">
    <property type="entry name" value="UVRD / RECB / PCRA DNA HELICASE FAMILY MEMBER"/>
    <property type="match status" value="1"/>
</dbReference>
<keyword evidence="2 10" id="KW-0547">Nucleotide-binding</keyword>
<dbReference type="GO" id="GO:0016887">
    <property type="term" value="F:ATP hydrolysis activity"/>
    <property type="evidence" value="ECO:0007669"/>
    <property type="project" value="RHEA"/>
</dbReference>
<evidence type="ECO:0000256" key="9">
    <source>
        <dbReference type="ARBA" id="ARBA00048988"/>
    </source>
</evidence>
<dbReference type="InterPro" id="IPR000212">
    <property type="entry name" value="DNA_helicase_UvrD/REP"/>
</dbReference>
<evidence type="ECO:0000256" key="6">
    <source>
        <dbReference type="ARBA" id="ARBA00023235"/>
    </source>
</evidence>
<comment type="similarity">
    <text evidence="1">Belongs to the helicase family. UvrD subfamily.</text>
</comment>
<feature type="binding site" evidence="10">
    <location>
        <begin position="43"/>
        <end position="50"/>
    </location>
    <ligand>
        <name>ATP</name>
        <dbReference type="ChEBI" id="CHEBI:30616"/>
    </ligand>
</feature>
<dbReference type="PROSITE" id="PS51217">
    <property type="entry name" value="UVRD_HELICASE_CTER"/>
    <property type="match status" value="1"/>
</dbReference>
<accession>A0A2M7VD19</accession>
<dbReference type="GO" id="GO:0000725">
    <property type="term" value="P:recombinational repair"/>
    <property type="evidence" value="ECO:0007669"/>
    <property type="project" value="TreeGrafter"/>
</dbReference>
<evidence type="ECO:0000256" key="4">
    <source>
        <dbReference type="ARBA" id="ARBA00022806"/>
    </source>
</evidence>
<keyword evidence="4 10" id="KW-0347">Helicase</keyword>
<dbReference type="GO" id="GO:0005524">
    <property type="term" value="F:ATP binding"/>
    <property type="evidence" value="ECO:0007669"/>
    <property type="project" value="UniProtKB-UniRule"/>
</dbReference>
<evidence type="ECO:0000256" key="10">
    <source>
        <dbReference type="PROSITE-ProRule" id="PRU00560"/>
    </source>
</evidence>
<proteinExistence type="inferred from homology"/>
<dbReference type="AlphaFoldDB" id="A0A2M7VD19"/>
<protein>
    <recommendedName>
        <fullName evidence="8">DNA 3'-5' helicase</fullName>
        <ecNumber evidence="8">5.6.2.4</ecNumber>
    </recommendedName>
</protein>
<dbReference type="InterPro" id="IPR013986">
    <property type="entry name" value="DExx_box_DNA_helicase_dom_sf"/>
</dbReference>
<dbReference type="Pfam" id="PF13361">
    <property type="entry name" value="UvrD_C"/>
    <property type="match status" value="1"/>
</dbReference>
<evidence type="ECO:0000256" key="3">
    <source>
        <dbReference type="ARBA" id="ARBA00022801"/>
    </source>
</evidence>
<dbReference type="SUPFAM" id="SSF52540">
    <property type="entry name" value="P-loop containing nucleoside triphosphate hydrolases"/>
    <property type="match status" value="1"/>
</dbReference>
<keyword evidence="3 10" id="KW-0378">Hydrolase</keyword>
<dbReference type="GO" id="GO:0003677">
    <property type="term" value="F:DNA binding"/>
    <property type="evidence" value="ECO:0007669"/>
    <property type="project" value="InterPro"/>
</dbReference>
<dbReference type="Gene3D" id="3.40.50.300">
    <property type="entry name" value="P-loop containing nucleotide triphosphate hydrolases"/>
    <property type="match status" value="2"/>
</dbReference>
<dbReference type="CDD" id="cd17932">
    <property type="entry name" value="DEXQc_UvrD"/>
    <property type="match status" value="1"/>
</dbReference>
<dbReference type="PANTHER" id="PTHR11070:SF3">
    <property type="entry name" value="DNA 3'-5' HELICASE"/>
    <property type="match status" value="1"/>
</dbReference>
<dbReference type="EC" id="5.6.2.4" evidence="8"/>
<evidence type="ECO:0000256" key="2">
    <source>
        <dbReference type="ARBA" id="ARBA00022741"/>
    </source>
</evidence>
<dbReference type="CDD" id="cd18807">
    <property type="entry name" value="SF1_C_UvrD"/>
    <property type="match status" value="1"/>
</dbReference>
<dbReference type="GO" id="GO:0005829">
    <property type="term" value="C:cytosol"/>
    <property type="evidence" value="ECO:0007669"/>
    <property type="project" value="TreeGrafter"/>
</dbReference>
<dbReference type="GO" id="GO:0043138">
    <property type="term" value="F:3'-5' DNA helicase activity"/>
    <property type="evidence" value="ECO:0007669"/>
    <property type="project" value="UniProtKB-EC"/>
</dbReference>
<evidence type="ECO:0000256" key="5">
    <source>
        <dbReference type="ARBA" id="ARBA00022840"/>
    </source>
</evidence>
<dbReference type="InterPro" id="IPR014016">
    <property type="entry name" value="UvrD-like_ATP-bd"/>
</dbReference>
<dbReference type="Gene3D" id="1.10.486.10">
    <property type="entry name" value="PCRA, domain 4"/>
    <property type="match status" value="1"/>
</dbReference>
<evidence type="ECO:0000259" key="11">
    <source>
        <dbReference type="PROSITE" id="PS51198"/>
    </source>
</evidence>
<dbReference type="InterPro" id="IPR027417">
    <property type="entry name" value="P-loop_NTPase"/>
</dbReference>
<dbReference type="EMBL" id="PFPO01000097">
    <property type="protein sequence ID" value="PIZ98286.1"/>
    <property type="molecule type" value="Genomic_DNA"/>
</dbReference>
<reference evidence="14" key="1">
    <citation type="submission" date="2017-09" db="EMBL/GenBank/DDBJ databases">
        <title>Depth-based differentiation of microbial function through sediment-hosted aquifers and enrichment of novel symbionts in the deep terrestrial subsurface.</title>
        <authorList>
            <person name="Probst A.J."/>
            <person name="Ladd B."/>
            <person name="Jarett J.K."/>
            <person name="Geller-Mcgrath D.E."/>
            <person name="Sieber C.M.K."/>
            <person name="Emerson J.B."/>
            <person name="Anantharaman K."/>
            <person name="Thomas B.C."/>
            <person name="Malmstrom R."/>
            <person name="Stieglmeier M."/>
            <person name="Klingl A."/>
            <person name="Woyke T."/>
            <person name="Ryan C.M."/>
            <person name="Banfield J.F."/>
        </authorList>
    </citation>
    <scope>NUCLEOTIDE SEQUENCE [LARGE SCALE GENOMIC DNA]</scope>
</reference>
<dbReference type="Pfam" id="PF00580">
    <property type="entry name" value="UvrD-helicase"/>
    <property type="match status" value="1"/>
</dbReference>
<dbReference type="PROSITE" id="PS51198">
    <property type="entry name" value="UVRD_HELICASE_ATP_BIND"/>
    <property type="match status" value="1"/>
</dbReference>
<comment type="catalytic activity">
    <reaction evidence="9">
        <text>ATP + H2O = ADP + phosphate + H(+)</text>
        <dbReference type="Rhea" id="RHEA:13065"/>
        <dbReference type="ChEBI" id="CHEBI:15377"/>
        <dbReference type="ChEBI" id="CHEBI:15378"/>
        <dbReference type="ChEBI" id="CHEBI:30616"/>
        <dbReference type="ChEBI" id="CHEBI:43474"/>
        <dbReference type="ChEBI" id="CHEBI:456216"/>
        <dbReference type="EC" id="5.6.2.4"/>
    </reaction>
</comment>
<evidence type="ECO:0000259" key="12">
    <source>
        <dbReference type="PROSITE" id="PS51217"/>
    </source>
</evidence>
<keyword evidence="6" id="KW-0413">Isomerase</keyword>
<evidence type="ECO:0000313" key="13">
    <source>
        <dbReference type="EMBL" id="PIZ98286.1"/>
    </source>
</evidence>
<evidence type="ECO:0000256" key="7">
    <source>
        <dbReference type="ARBA" id="ARBA00034617"/>
    </source>
</evidence>
<dbReference type="Proteomes" id="UP000230405">
    <property type="component" value="Unassembled WGS sequence"/>
</dbReference>
<feature type="domain" description="UvrD-like helicase ATP-binding" evidence="11">
    <location>
        <begin position="22"/>
        <end position="306"/>
    </location>
</feature>
<organism evidence="13 14">
    <name type="scientific">Candidatus Komeilibacteria bacterium CG_4_10_14_0_2_um_filter_37_10</name>
    <dbReference type="NCBI Taxonomy" id="1974470"/>
    <lineage>
        <taxon>Bacteria</taxon>
        <taxon>Candidatus Komeiliibacteriota</taxon>
    </lineage>
</organism>
<evidence type="ECO:0000256" key="8">
    <source>
        <dbReference type="ARBA" id="ARBA00034808"/>
    </source>
</evidence>
<feature type="domain" description="UvrD-like helicase C-terminal" evidence="12">
    <location>
        <begin position="307"/>
        <end position="577"/>
    </location>
</feature>
<dbReference type="Gene3D" id="1.10.10.160">
    <property type="match status" value="1"/>
</dbReference>
<comment type="catalytic activity">
    <reaction evidence="7">
        <text>Couples ATP hydrolysis with the unwinding of duplex DNA by translocating in the 3'-5' direction.</text>
        <dbReference type="EC" id="5.6.2.4"/>
    </reaction>
</comment>
<comment type="caution">
    <text evidence="13">The sequence shown here is derived from an EMBL/GenBank/DDBJ whole genome shotgun (WGS) entry which is preliminary data.</text>
</comment>